<evidence type="ECO:0000313" key="3">
    <source>
        <dbReference type="Proteomes" id="UP000032866"/>
    </source>
</evidence>
<gene>
    <name evidence="2" type="ORF">GEM_4568</name>
</gene>
<protein>
    <submittedName>
        <fullName evidence="2">3-hydroxyacyl-CoA dehydrogenase protein</fullName>
    </submittedName>
</protein>
<accession>A0A9W3K7G8</accession>
<dbReference type="KEGG" id="bct:GEM_4568"/>
<sequence>MTTHLSPAAEPRLRSAYEGQKSRPYDPGAPIATPLALHRCTVQPEWVDYNGHMSESCYLLVFGDSSDAFFRYFGIDDGYREAGCSIYSAETHIRHLREAMLGEPLRLTVRLLDVDDRRLHVFHSMHHATTGAQLATGEQLLTHVDMRAKRSTPFPDAIRRHLDAIHAEHARAPREPHAGRAIAIRRAAPASSASSASSASR</sequence>
<feature type="region of interest" description="Disordered" evidence="1">
    <location>
        <begin position="1"/>
        <end position="25"/>
    </location>
</feature>
<evidence type="ECO:0000256" key="1">
    <source>
        <dbReference type="SAM" id="MobiDB-lite"/>
    </source>
</evidence>
<dbReference type="AlphaFoldDB" id="A0A9W3K7G8"/>
<feature type="compositionally biased region" description="Basic and acidic residues" evidence="1">
    <location>
        <begin position="11"/>
        <end position="24"/>
    </location>
</feature>
<dbReference type="RefSeq" id="WP_014899723.1">
    <property type="nucleotide sequence ID" value="NC_018514.1"/>
</dbReference>
<proteinExistence type="predicted"/>
<dbReference type="Proteomes" id="UP000032866">
    <property type="component" value="Chromosome 2"/>
</dbReference>
<organism evidence="2 3">
    <name type="scientific">Burkholderia cepacia GG4</name>
    <dbReference type="NCBI Taxonomy" id="1009846"/>
    <lineage>
        <taxon>Bacteria</taxon>
        <taxon>Pseudomonadati</taxon>
        <taxon>Pseudomonadota</taxon>
        <taxon>Betaproteobacteria</taxon>
        <taxon>Burkholderiales</taxon>
        <taxon>Burkholderiaceae</taxon>
        <taxon>Burkholderia</taxon>
        <taxon>Burkholderia cepacia complex</taxon>
    </lineage>
</organism>
<dbReference type="SUPFAM" id="SSF54637">
    <property type="entry name" value="Thioesterase/thiol ester dehydrase-isomerase"/>
    <property type="match status" value="1"/>
</dbReference>
<dbReference type="CDD" id="cd00586">
    <property type="entry name" value="4HBT"/>
    <property type="match status" value="1"/>
</dbReference>
<dbReference type="Gene3D" id="3.10.129.10">
    <property type="entry name" value="Hotdog Thioesterase"/>
    <property type="match status" value="1"/>
</dbReference>
<reference evidence="2 3" key="1">
    <citation type="journal article" date="2012" name="J. Bacteriol.">
        <title>Complete Genome Sequence of Burkholderia sp. Strain GG4, a Betaproteobacterium That Reduces 3-Oxo-N-Acylhomoserine Lactones and Produces Different N-Acylhomoserine Lactones.</title>
        <authorList>
            <person name="Hong K.W."/>
            <person name="Koh C.L."/>
            <person name="Sam C.K."/>
            <person name="Yin W.F."/>
            <person name="Chan K.G."/>
        </authorList>
    </citation>
    <scope>NUCLEOTIDE SEQUENCE [LARGE SCALE GENOMIC DNA]</scope>
    <source>
        <strain evidence="2 3">GG4</strain>
    </source>
</reference>
<name>A0A9W3K7G8_BURCE</name>
<dbReference type="InterPro" id="IPR029069">
    <property type="entry name" value="HotDog_dom_sf"/>
</dbReference>
<dbReference type="Pfam" id="PF13279">
    <property type="entry name" value="4HBT_2"/>
    <property type="match status" value="1"/>
</dbReference>
<dbReference type="EMBL" id="CP003775">
    <property type="protein sequence ID" value="AFQ50958.1"/>
    <property type="molecule type" value="Genomic_DNA"/>
</dbReference>
<evidence type="ECO:0000313" key="2">
    <source>
        <dbReference type="EMBL" id="AFQ50958.1"/>
    </source>
</evidence>